<accession>A0A6A6UZC4</accession>
<dbReference type="PANTHER" id="PTHR37012">
    <property type="entry name" value="B-ZIP TRANSCRIPTION FACTOR (EUROFUNG)-RELATED"/>
    <property type="match status" value="1"/>
</dbReference>
<dbReference type="CDD" id="cd14688">
    <property type="entry name" value="bZIP_YAP"/>
    <property type="match status" value="1"/>
</dbReference>
<dbReference type="SUPFAM" id="SSF57959">
    <property type="entry name" value="Leucine zipper domain"/>
    <property type="match status" value="1"/>
</dbReference>
<dbReference type="Proteomes" id="UP000799440">
    <property type="component" value="Unassembled WGS sequence"/>
</dbReference>
<evidence type="ECO:0000256" key="1">
    <source>
        <dbReference type="SAM" id="MobiDB-lite"/>
    </source>
</evidence>
<dbReference type="InterPro" id="IPR021833">
    <property type="entry name" value="DUF3425"/>
</dbReference>
<dbReference type="Gene3D" id="1.20.5.170">
    <property type="match status" value="1"/>
</dbReference>
<dbReference type="EMBL" id="MU006603">
    <property type="protein sequence ID" value="KAF2742824.1"/>
    <property type="molecule type" value="Genomic_DNA"/>
</dbReference>
<dbReference type="GO" id="GO:0003700">
    <property type="term" value="F:DNA-binding transcription factor activity"/>
    <property type="evidence" value="ECO:0007669"/>
    <property type="project" value="InterPro"/>
</dbReference>
<feature type="region of interest" description="Disordered" evidence="1">
    <location>
        <begin position="1"/>
        <end position="35"/>
    </location>
</feature>
<dbReference type="OrthoDB" id="4161589at2759"/>
<name>A0A6A6UZC4_9PLEO</name>
<dbReference type="InterPro" id="IPR046347">
    <property type="entry name" value="bZIP_sf"/>
</dbReference>
<protein>
    <recommendedName>
        <fullName evidence="4">BZIP domain-containing protein</fullName>
    </recommendedName>
</protein>
<dbReference type="AlphaFoldDB" id="A0A6A6UZC4"/>
<proteinExistence type="predicted"/>
<evidence type="ECO:0000313" key="2">
    <source>
        <dbReference type="EMBL" id="KAF2742824.1"/>
    </source>
</evidence>
<reference evidence="2" key="1">
    <citation type="journal article" date="2020" name="Stud. Mycol.">
        <title>101 Dothideomycetes genomes: a test case for predicting lifestyles and emergence of pathogens.</title>
        <authorList>
            <person name="Haridas S."/>
            <person name="Albert R."/>
            <person name="Binder M."/>
            <person name="Bloem J."/>
            <person name="Labutti K."/>
            <person name="Salamov A."/>
            <person name="Andreopoulos B."/>
            <person name="Baker S."/>
            <person name="Barry K."/>
            <person name="Bills G."/>
            <person name="Bluhm B."/>
            <person name="Cannon C."/>
            <person name="Castanera R."/>
            <person name="Culley D."/>
            <person name="Daum C."/>
            <person name="Ezra D."/>
            <person name="Gonzalez J."/>
            <person name="Henrissat B."/>
            <person name="Kuo A."/>
            <person name="Liang C."/>
            <person name="Lipzen A."/>
            <person name="Lutzoni F."/>
            <person name="Magnuson J."/>
            <person name="Mondo S."/>
            <person name="Nolan M."/>
            <person name="Ohm R."/>
            <person name="Pangilinan J."/>
            <person name="Park H.-J."/>
            <person name="Ramirez L."/>
            <person name="Alfaro M."/>
            <person name="Sun H."/>
            <person name="Tritt A."/>
            <person name="Yoshinaga Y."/>
            <person name="Zwiers L.-H."/>
            <person name="Turgeon B."/>
            <person name="Goodwin S."/>
            <person name="Spatafora J."/>
            <person name="Crous P."/>
            <person name="Grigoriev I."/>
        </authorList>
    </citation>
    <scope>NUCLEOTIDE SEQUENCE</scope>
    <source>
        <strain evidence="2">CBS 119925</strain>
    </source>
</reference>
<evidence type="ECO:0008006" key="4">
    <source>
        <dbReference type="Google" id="ProtNLM"/>
    </source>
</evidence>
<keyword evidence="3" id="KW-1185">Reference proteome</keyword>
<feature type="compositionally biased region" description="Basic residues" evidence="1">
    <location>
        <begin position="18"/>
        <end position="35"/>
    </location>
</feature>
<dbReference type="PANTHER" id="PTHR37012:SF2">
    <property type="entry name" value="BZIP DOMAIN-CONTAINING PROTEIN-RELATED"/>
    <property type="match status" value="1"/>
</dbReference>
<gene>
    <name evidence="2" type="ORF">M011DRAFT_481294</name>
</gene>
<evidence type="ECO:0000313" key="3">
    <source>
        <dbReference type="Proteomes" id="UP000799440"/>
    </source>
</evidence>
<organism evidence="2 3">
    <name type="scientific">Sporormia fimetaria CBS 119925</name>
    <dbReference type="NCBI Taxonomy" id="1340428"/>
    <lineage>
        <taxon>Eukaryota</taxon>
        <taxon>Fungi</taxon>
        <taxon>Dikarya</taxon>
        <taxon>Ascomycota</taxon>
        <taxon>Pezizomycotina</taxon>
        <taxon>Dothideomycetes</taxon>
        <taxon>Pleosporomycetidae</taxon>
        <taxon>Pleosporales</taxon>
        <taxon>Sporormiaceae</taxon>
        <taxon>Sporormia</taxon>
    </lineage>
</organism>
<dbReference type="Pfam" id="PF11905">
    <property type="entry name" value="DUF3425"/>
    <property type="match status" value="1"/>
</dbReference>
<sequence>MTSIIDSPVHESPSATRRERKRATDRKSQRNHRERQRAYIKDLERTVAALNSASTGDERLAALLAENEAFRKKCGALLSQLTRIRTIASETDPQPSTQISDTAHQITTTEHQYAICADDGMRLLEAPGDELLPDTSNEHEQNPDRNEDIGTFMDNDLVLQVADCLDLPDALQLLDSGPLLEPTAPLAAHPFCEESALLAPCPSLPRFSRPQGSADKTLQAMIEEARSEHEAGRFDTSTPSLKRLLSNAPADILSFRLFHYINSYGPMPMHWMLATFWVQYLYLRWHVLQTAEAHAAVPYFMRPTALEYTIPHRICISMLVWPDVRQALIRDALTVDPEPICISLLQSLPTDWASPHGINGDMLCTMDVHHMIEVQSVQFDFWKVGPTFVQMYPQYRHCDLN</sequence>